<protein>
    <submittedName>
        <fullName evidence="1">Uncharacterized protein</fullName>
    </submittedName>
</protein>
<organism evidence="1 2">
    <name type="scientific">Flavonifractor plautii</name>
    <name type="common">Fusobacterium plautii</name>
    <dbReference type="NCBI Taxonomy" id="292800"/>
    <lineage>
        <taxon>Bacteria</taxon>
        <taxon>Bacillati</taxon>
        <taxon>Bacillota</taxon>
        <taxon>Clostridia</taxon>
        <taxon>Eubacteriales</taxon>
        <taxon>Oscillospiraceae</taxon>
        <taxon>Flavonifractor</taxon>
    </lineage>
</organism>
<proteinExistence type="predicted"/>
<dbReference type="EMBL" id="CYZT01000145">
    <property type="protein sequence ID" value="CUO69323.1"/>
    <property type="molecule type" value="Genomic_DNA"/>
</dbReference>
<name>A0A174H395_FLAPL</name>
<accession>A0A174H395</accession>
<dbReference type="AlphaFoldDB" id="A0A174H395"/>
<evidence type="ECO:0000313" key="1">
    <source>
        <dbReference type="EMBL" id="CUO69323.1"/>
    </source>
</evidence>
<evidence type="ECO:0000313" key="2">
    <source>
        <dbReference type="Proteomes" id="UP000095746"/>
    </source>
</evidence>
<sequence length="52" mass="5813">MAWPSFTVRVARARAKEVEKMGCTQEPGVQQYIREIMARAKAKTPVRPGSHG</sequence>
<dbReference type="Proteomes" id="UP000095746">
    <property type="component" value="Unassembled WGS sequence"/>
</dbReference>
<reference evidence="1 2" key="1">
    <citation type="submission" date="2015-09" db="EMBL/GenBank/DDBJ databases">
        <authorList>
            <consortium name="Pathogen Informatics"/>
        </authorList>
    </citation>
    <scope>NUCLEOTIDE SEQUENCE [LARGE SCALE GENOMIC DNA]</scope>
    <source>
        <strain evidence="1 2">2789STDY5608854</strain>
    </source>
</reference>
<gene>
    <name evidence="1" type="ORF">ERS852411_01985</name>
</gene>